<feature type="compositionally biased region" description="Basic and acidic residues" evidence="1">
    <location>
        <begin position="109"/>
        <end position="124"/>
    </location>
</feature>
<gene>
    <name evidence="2" type="ORF">POM88_005972</name>
</gene>
<feature type="compositionally biased region" description="Low complexity" evidence="1">
    <location>
        <begin position="91"/>
        <end position="100"/>
    </location>
</feature>
<dbReference type="EMBL" id="JAUIZM010000002">
    <property type="protein sequence ID" value="KAK1396109.1"/>
    <property type="molecule type" value="Genomic_DNA"/>
</dbReference>
<dbReference type="Proteomes" id="UP001237642">
    <property type="component" value="Unassembled WGS sequence"/>
</dbReference>
<accession>A0AAD8N4C4</accession>
<dbReference type="AlphaFoldDB" id="A0AAD8N4C4"/>
<sequence>MAGVAGQGPARRRGRPPIVVTEEVLERRRLSRQRIRAQALEGVDGQGPAPKRGRPPVVVTAKVLDRWRLSRQRVNAQRPKSEAVAHARESGGAAHGAAIANNLQSPPAKESECRGESQRMRRSIDGKKKEFMESNVVLSLGKQDQTCEFCTAQVWSAEFTGRHVGAGPKGYTICCGKGKVQLPLLREPPLLSWAALSLLLRSAP</sequence>
<organism evidence="2 3">
    <name type="scientific">Heracleum sosnowskyi</name>
    <dbReference type="NCBI Taxonomy" id="360622"/>
    <lineage>
        <taxon>Eukaryota</taxon>
        <taxon>Viridiplantae</taxon>
        <taxon>Streptophyta</taxon>
        <taxon>Embryophyta</taxon>
        <taxon>Tracheophyta</taxon>
        <taxon>Spermatophyta</taxon>
        <taxon>Magnoliopsida</taxon>
        <taxon>eudicotyledons</taxon>
        <taxon>Gunneridae</taxon>
        <taxon>Pentapetalae</taxon>
        <taxon>asterids</taxon>
        <taxon>campanulids</taxon>
        <taxon>Apiales</taxon>
        <taxon>Apiaceae</taxon>
        <taxon>Apioideae</taxon>
        <taxon>apioid superclade</taxon>
        <taxon>Tordylieae</taxon>
        <taxon>Tordyliinae</taxon>
        <taxon>Heracleum</taxon>
    </lineage>
</organism>
<keyword evidence="3" id="KW-1185">Reference proteome</keyword>
<reference evidence="2" key="2">
    <citation type="submission" date="2023-05" db="EMBL/GenBank/DDBJ databases">
        <authorList>
            <person name="Schelkunov M.I."/>
        </authorList>
    </citation>
    <scope>NUCLEOTIDE SEQUENCE</scope>
    <source>
        <strain evidence="2">Hsosn_3</strain>
        <tissue evidence="2">Leaf</tissue>
    </source>
</reference>
<evidence type="ECO:0000313" key="2">
    <source>
        <dbReference type="EMBL" id="KAK1396109.1"/>
    </source>
</evidence>
<proteinExistence type="predicted"/>
<evidence type="ECO:0000313" key="3">
    <source>
        <dbReference type="Proteomes" id="UP001237642"/>
    </source>
</evidence>
<feature type="compositionally biased region" description="Basic and acidic residues" evidence="1">
    <location>
        <begin position="79"/>
        <end position="89"/>
    </location>
</feature>
<reference evidence="2" key="1">
    <citation type="submission" date="2023-02" db="EMBL/GenBank/DDBJ databases">
        <title>Genome of toxic invasive species Heracleum sosnowskyi carries increased number of genes despite the absence of recent whole-genome duplications.</title>
        <authorList>
            <person name="Schelkunov M."/>
            <person name="Shtratnikova V."/>
            <person name="Makarenko M."/>
            <person name="Klepikova A."/>
            <person name="Omelchenko D."/>
            <person name="Novikova G."/>
            <person name="Obukhova E."/>
            <person name="Bogdanov V."/>
            <person name="Penin A."/>
            <person name="Logacheva M."/>
        </authorList>
    </citation>
    <scope>NUCLEOTIDE SEQUENCE</scope>
    <source>
        <strain evidence="2">Hsosn_3</strain>
        <tissue evidence="2">Leaf</tissue>
    </source>
</reference>
<evidence type="ECO:0000256" key="1">
    <source>
        <dbReference type="SAM" id="MobiDB-lite"/>
    </source>
</evidence>
<feature type="region of interest" description="Disordered" evidence="1">
    <location>
        <begin position="73"/>
        <end position="124"/>
    </location>
</feature>
<protein>
    <submittedName>
        <fullName evidence="2">Uncharacterized protein</fullName>
    </submittedName>
</protein>
<name>A0AAD8N4C4_9APIA</name>
<comment type="caution">
    <text evidence="2">The sequence shown here is derived from an EMBL/GenBank/DDBJ whole genome shotgun (WGS) entry which is preliminary data.</text>
</comment>